<dbReference type="EMBL" id="JAAAJB010000468">
    <property type="protein sequence ID" value="KAG0255272.1"/>
    <property type="molecule type" value="Genomic_DNA"/>
</dbReference>
<dbReference type="Proteomes" id="UP000807716">
    <property type="component" value="Unassembled WGS sequence"/>
</dbReference>
<dbReference type="InterPro" id="IPR001012">
    <property type="entry name" value="UBX_dom"/>
</dbReference>
<dbReference type="PROSITE" id="PS50033">
    <property type="entry name" value="UBX"/>
    <property type="match status" value="1"/>
</dbReference>
<dbReference type="OrthoDB" id="10263751at2759"/>
<dbReference type="AlphaFoldDB" id="A0A9P6PZE3"/>
<dbReference type="PROSITE" id="PS00194">
    <property type="entry name" value="THIOREDOXIN_1"/>
    <property type="match status" value="1"/>
</dbReference>
<dbReference type="Gene3D" id="3.10.20.90">
    <property type="entry name" value="Phosphatidylinositol 3-kinase Catalytic Subunit, Chain A, domain 1"/>
    <property type="match status" value="1"/>
</dbReference>
<evidence type="ECO:0000313" key="5">
    <source>
        <dbReference type="EMBL" id="KAG0255272.1"/>
    </source>
</evidence>
<organism evidence="5 6">
    <name type="scientific">Actinomortierella ambigua</name>
    <dbReference type="NCBI Taxonomy" id="1343610"/>
    <lineage>
        <taxon>Eukaryota</taxon>
        <taxon>Fungi</taxon>
        <taxon>Fungi incertae sedis</taxon>
        <taxon>Mucoromycota</taxon>
        <taxon>Mortierellomycotina</taxon>
        <taxon>Mortierellomycetes</taxon>
        <taxon>Mortierellales</taxon>
        <taxon>Mortierellaceae</taxon>
        <taxon>Actinomortierella</taxon>
    </lineage>
</organism>
<dbReference type="Pfam" id="PF00085">
    <property type="entry name" value="Thioredoxin"/>
    <property type="match status" value="1"/>
</dbReference>
<accession>A0A9P6PZE3</accession>
<dbReference type="PROSITE" id="PS51352">
    <property type="entry name" value="THIOREDOXIN_2"/>
    <property type="match status" value="1"/>
</dbReference>
<feature type="compositionally biased region" description="Gly residues" evidence="2">
    <location>
        <begin position="114"/>
        <end position="130"/>
    </location>
</feature>
<dbReference type="SUPFAM" id="SSF54236">
    <property type="entry name" value="Ubiquitin-like"/>
    <property type="match status" value="1"/>
</dbReference>
<dbReference type="PRINTS" id="PR00421">
    <property type="entry name" value="THIOREDOXIN"/>
</dbReference>
<keyword evidence="1" id="KW-1015">Disulfide bond</keyword>
<dbReference type="InterPro" id="IPR013766">
    <property type="entry name" value="Thioredoxin_domain"/>
</dbReference>
<evidence type="ECO:0000259" key="4">
    <source>
        <dbReference type="PROSITE" id="PS51352"/>
    </source>
</evidence>
<evidence type="ECO:0000259" key="3">
    <source>
        <dbReference type="PROSITE" id="PS50033"/>
    </source>
</evidence>
<evidence type="ECO:0000313" key="6">
    <source>
        <dbReference type="Proteomes" id="UP000807716"/>
    </source>
</evidence>
<feature type="compositionally biased region" description="Low complexity" evidence="2">
    <location>
        <begin position="131"/>
        <end position="151"/>
    </location>
</feature>
<gene>
    <name evidence="5" type="ORF">DFQ27_006330</name>
</gene>
<dbReference type="InterPro" id="IPR017937">
    <property type="entry name" value="Thioredoxin_CS"/>
</dbReference>
<comment type="caution">
    <text evidence="5">The sequence shown here is derived from an EMBL/GenBank/DDBJ whole genome shotgun (WGS) entry which is preliminary data.</text>
</comment>
<feature type="region of interest" description="Disordered" evidence="2">
    <location>
        <begin position="109"/>
        <end position="159"/>
    </location>
</feature>
<evidence type="ECO:0000256" key="1">
    <source>
        <dbReference type="ARBA" id="ARBA00023157"/>
    </source>
</evidence>
<reference evidence="5" key="1">
    <citation type="journal article" date="2020" name="Fungal Divers.">
        <title>Resolving the Mortierellaceae phylogeny through synthesis of multi-gene phylogenetics and phylogenomics.</title>
        <authorList>
            <person name="Vandepol N."/>
            <person name="Liber J."/>
            <person name="Desiro A."/>
            <person name="Na H."/>
            <person name="Kennedy M."/>
            <person name="Barry K."/>
            <person name="Grigoriev I.V."/>
            <person name="Miller A.N."/>
            <person name="O'Donnell K."/>
            <person name="Stajich J.E."/>
            <person name="Bonito G."/>
        </authorList>
    </citation>
    <scope>NUCLEOTIDE SEQUENCE</scope>
    <source>
        <strain evidence="5">BC1065</strain>
    </source>
</reference>
<dbReference type="Pfam" id="PF00789">
    <property type="entry name" value="UBX"/>
    <property type="match status" value="1"/>
</dbReference>
<feature type="domain" description="UBX" evidence="3">
    <location>
        <begin position="224"/>
        <end position="276"/>
    </location>
</feature>
<protein>
    <recommendedName>
        <fullName evidence="7">Thioredoxin</fullName>
    </recommendedName>
</protein>
<evidence type="ECO:0000256" key="2">
    <source>
        <dbReference type="SAM" id="MobiDB-lite"/>
    </source>
</evidence>
<dbReference type="InterPro" id="IPR029071">
    <property type="entry name" value="Ubiquitin-like_domsf"/>
</dbReference>
<sequence>MKNITSLSELKSQFAAAGSRLVVVDFHATWCGPCKHLAPILEGLERKHSTTVFLKVDVDEARDCASEYTVSAMPTIVFVKGGSEVGRVVGADAGKIQALIKQHESSGAFSGTGQTLGGGSSSSAQRGGGASSSSSSGTSTTTSSTSAAGSSRNQGARRREGDLNHAPYYLKVWVALTHLAASLMNLLYRCLQGMSRAQTSLIDSARAATTSSPAETVAGPGGPCQIQVRLLDGSTIKGDFEPSHTVERVQEFVKANLDARGTKLAQFSLMTNFPRV</sequence>
<proteinExistence type="predicted"/>
<dbReference type="Gene3D" id="3.40.30.10">
    <property type="entry name" value="Glutaredoxin"/>
    <property type="match status" value="1"/>
</dbReference>
<feature type="domain" description="Thioredoxin" evidence="4">
    <location>
        <begin position="1"/>
        <end position="126"/>
    </location>
</feature>
<keyword evidence="6" id="KW-1185">Reference proteome</keyword>
<evidence type="ECO:0008006" key="7">
    <source>
        <dbReference type="Google" id="ProtNLM"/>
    </source>
</evidence>
<dbReference type="SUPFAM" id="SSF52833">
    <property type="entry name" value="Thioredoxin-like"/>
    <property type="match status" value="1"/>
</dbReference>
<dbReference type="InterPro" id="IPR036249">
    <property type="entry name" value="Thioredoxin-like_sf"/>
</dbReference>
<name>A0A9P6PZE3_9FUNG</name>
<dbReference type="PANTHER" id="PTHR46115">
    <property type="entry name" value="THIOREDOXIN-LIKE PROTEIN 1"/>
    <property type="match status" value="1"/>
</dbReference>
<dbReference type="CDD" id="cd02947">
    <property type="entry name" value="TRX_family"/>
    <property type="match status" value="1"/>
</dbReference>